<sequence>MMFYWTLLVALSACDVFPLSISHCVCDCSKCFFGNETVNGAVSTSTNHQNITGEPRMDDRAPMSTGVNHPHFALRTETHNQPSQMYNTLLVSSPDHVALRSMGTKSEPVPTKTTPKPKKENPPKVRRLAKRGKTKKQRMMEEEAKTTQSPRSTGNQSTSLDQKIPRNITETKKPSPPIYTTPKTKLRKEEAEQEFKNLVDLVSNAISQSILEEQEALAREGVTNERLSRARLQMATFKAVKRLGKPLEDLGRLTGDAETAVKVIERAVANNPMFRQVNSNSKALSSRSGRTSITSLSPITKDYIAMIMS</sequence>
<organism evidence="3">
    <name type="scientific">Cuerna arida</name>
    <dbReference type="NCBI Taxonomy" id="1464854"/>
    <lineage>
        <taxon>Eukaryota</taxon>
        <taxon>Metazoa</taxon>
        <taxon>Ecdysozoa</taxon>
        <taxon>Arthropoda</taxon>
        <taxon>Hexapoda</taxon>
        <taxon>Insecta</taxon>
        <taxon>Pterygota</taxon>
        <taxon>Neoptera</taxon>
        <taxon>Paraneoptera</taxon>
        <taxon>Hemiptera</taxon>
        <taxon>Auchenorrhyncha</taxon>
        <taxon>Membracoidea</taxon>
        <taxon>Cicadellidae</taxon>
        <taxon>Cicadellinae</taxon>
        <taxon>Proconiini</taxon>
        <taxon>Cuerna</taxon>
    </lineage>
</organism>
<name>A0A1B6EW54_9HEMI</name>
<gene>
    <name evidence="3" type="ORF">g.34679</name>
</gene>
<reference evidence="3" key="1">
    <citation type="submission" date="2015-11" db="EMBL/GenBank/DDBJ databases">
        <title>De novo transcriptome assembly of four potential Pierce s Disease insect vectors from Arizona vineyards.</title>
        <authorList>
            <person name="Tassone E.E."/>
        </authorList>
    </citation>
    <scope>NUCLEOTIDE SEQUENCE</scope>
</reference>
<proteinExistence type="predicted"/>
<feature type="compositionally biased region" description="Basic residues" evidence="1">
    <location>
        <begin position="124"/>
        <end position="137"/>
    </location>
</feature>
<keyword evidence="2" id="KW-0732">Signal</keyword>
<evidence type="ECO:0000256" key="1">
    <source>
        <dbReference type="SAM" id="MobiDB-lite"/>
    </source>
</evidence>
<feature type="compositionally biased region" description="Low complexity" evidence="1">
    <location>
        <begin position="104"/>
        <end position="114"/>
    </location>
</feature>
<evidence type="ECO:0000256" key="2">
    <source>
        <dbReference type="SAM" id="SignalP"/>
    </source>
</evidence>
<dbReference type="EMBL" id="GECZ01027564">
    <property type="protein sequence ID" value="JAS42205.1"/>
    <property type="molecule type" value="Transcribed_RNA"/>
</dbReference>
<feature type="region of interest" description="Disordered" evidence="1">
    <location>
        <begin position="101"/>
        <end position="186"/>
    </location>
</feature>
<feature type="chain" id="PRO_5008582409" evidence="2">
    <location>
        <begin position="23"/>
        <end position="309"/>
    </location>
</feature>
<evidence type="ECO:0000313" key="3">
    <source>
        <dbReference type="EMBL" id="JAS42205.1"/>
    </source>
</evidence>
<protein>
    <submittedName>
        <fullName evidence="3">Uncharacterized protein</fullName>
    </submittedName>
</protein>
<dbReference type="AlphaFoldDB" id="A0A1B6EW54"/>
<accession>A0A1B6EW54</accession>
<feature type="compositionally biased region" description="Polar residues" evidence="1">
    <location>
        <begin position="146"/>
        <end position="161"/>
    </location>
</feature>
<feature type="signal peptide" evidence="2">
    <location>
        <begin position="1"/>
        <end position="22"/>
    </location>
</feature>